<gene>
    <name evidence="2" type="ORF">Tci_863582</name>
</gene>
<proteinExistence type="predicted"/>
<dbReference type="AlphaFoldDB" id="A0A699S2J8"/>
<reference evidence="2" key="1">
    <citation type="journal article" date="2019" name="Sci. Rep.">
        <title>Draft genome of Tanacetum cinerariifolium, the natural source of mosquito coil.</title>
        <authorList>
            <person name="Yamashiro T."/>
            <person name="Shiraishi A."/>
            <person name="Satake H."/>
            <person name="Nakayama K."/>
        </authorList>
    </citation>
    <scope>NUCLEOTIDE SEQUENCE</scope>
</reference>
<organism evidence="2">
    <name type="scientific">Tanacetum cinerariifolium</name>
    <name type="common">Dalmatian daisy</name>
    <name type="synonym">Chrysanthemum cinerariifolium</name>
    <dbReference type="NCBI Taxonomy" id="118510"/>
    <lineage>
        <taxon>Eukaryota</taxon>
        <taxon>Viridiplantae</taxon>
        <taxon>Streptophyta</taxon>
        <taxon>Embryophyta</taxon>
        <taxon>Tracheophyta</taxon>
        <taxon>Spermatophyta</taxon>
        <taxon>Magnoliopsida</taxon>
        <taxon>eudicotyledons</taxon>
        <taxon>Gunneridae</taxon>
        <taxon>Pentapetalae</taxon>
        <taxon>asterids</taxon>
        <taxon>campanulids</taxon>
        <taxon>Asterales</taxon>
        <taxon>Asteraceae</taxon>
        <taxon>Asteroideae</taxon>
        <taxon>Anthemideae</taxon>
        <taxon>Anthemidinae</taxon>
        <taxon>Tanacetum</taxon>
    </lineage>
</organism>
<evidence type="ECO:0000256" key="1">
    <source>
        <dbReference type="SAM" id="MobiDB-lite"/>
    </source>
</evidence>
<name>A0A699S2J8_TANCI</name>
<protein>
    <submittedName>
        <fullName evidence="2">Uncharacterized protein</fullName>
    </submittedName>
</protein>
<comment type="caution">
    <text evidence="2">The sequence shown here is derived from an EMBL/GenBank/DDBJ whole genome shotgun (WGS) entry which is preliminary data.</text>
</comment>
<feature type="region of interest" description="Disordered" evidence="1">
    <location>
        <begin position="16"/>
        <end position="54"/>
    </location>
</feature>
<feature type="compositionally biased region" description="Polar residues" evidence="1">
    <location>
        <begin position="16"/>
        <end position="43"/>
    </location>
</feature>
<dbReference type="EMBL" id="BKCJ011132774">
    <property type="protein sequence ID" value="GFC91612.1"/>
    <property type="molecule type" value="Genomic_DNA"/>
</dbReference>
<evidence type="ECO:0000313" key="2">
    <source>
        <dbReference type="EMBL" id="GFC91612.1"/>
    </source>
</evidence>
<sequence>NADECEDDFATFMSETSSSKGNVQINSDSPAQGNLPENINQGQPDLRRSSRNPKMSAKFNDYAVKYGLKKYVTYTNLNTSNY</sequence>
<accession>A0A699S2J8</accession>
<feature type="non-terminal residue" evidence="2">
    <location>
        <position position="1"/>
    </location>
</feature>